<dbReference type="EMBL" id="AY916449">
    <property type="protein sequence ID" value="AAW82567.1"/>
    <property type="molecule type" value="Genomic_DNA"/>
</dbReference>
<proteinExistence type="predicted"/>
<organism evidence="1">
    <name type="scientific">Phalaenopsis aphrodite subsp. formosana</name>
    <name type="common">Moth orchid</name>
    <dbReference type="NCBI Taxonomy" id="308872"/>
    <lineage>
        <taxon>Eukaryota</taxon>
        <taxon>Viridiplantae</taxon>
        <taxon>Streptophyta</taxon>
        <taxon>Embryophyta</taxon>
        <taxon>Tracheophyta</taxon>
        <taxon>Spermatophyta</taxon>
        <taxon>Magnoliopsida</taxon>
        <taxon>Liliopsida</taxon>
        <taxon>Asparagales</taxon>
        <taxon>Orchidaceae</taxon>
        <taxon>Epidendroideae</taxon>
        <taxon>Vandeae</taxon>
        <taxon>Aeridinae</taxon>
        <taxon>Phalaenopsis</taxon>
    </lineage>
</organism>
<keyword evidence="1" id="KW-0150">Chloroplast</keyword>
<protein>
    <submittedName>
        <fullName evidence="1">Uncharacterized protein</fullName>
    </submittedName>
</protein>
<geneLocation type="chloroplast" evidence="1"/>
<dbReference type="AlphaFoldDB" id="Q3BAI7"/>
<dbReference type="RefSeq" id="YP_358631.1">
    <property type="nucleotide sequence ID" value="NC_007499.1"/>
</dbReference>
<accession>Q3BAI7</accession>
<reference evidence="1" key="2">
    <citation type="journal article" date="2006" name="Mol. Biol. Evol.">
        <title>The chloroplast genome of Phalaenopsis aphrodite (Orchidaceae): comparative analysis of evolutionary rate with that of grasses and its phylogenetic implications.</title>
        <authorList>
            <person name="Chang C.-C."/>
            <person name="Lin H.-C."/>
            <person name="Lin I.-P."/>
            <person name="Chow T.-Y."/>
            <person name="Chen H.-H."/>
            <person name="Chen W.-H."/>
            <person name="Cheng C.-H."/>
            <person name="Lin C.-Y."/>
            <person name="Liu S.-M."/>
            <person name="Chang C.-C."/>
            <person name="Chaw S.-M."/>
        </authorList>
    </citation>
    <scope>NUCLEOTIDE SEQUENCE</scope>
</reference>
<reference evidence="1" key="1">
    <citation type="submission" date="2005-02" db="EMBL/GenBank/DDBJ databases">
        <authorList>
            <person name="Lin H.-C."/>
            <person name="Chaw S.-M."/>
            <person name="Lin I.-P."/>
            <person name="Chow T.-Y."/>
            <person name="Chen H.-H."/>
            <person name="Chen W.-H."/>
            <person name="Cheng C.-H."/>
            <person name="Liu S.-M."/>
            <person name="Chang C.-C."/>
            <person name="Chang C.-C."/>
        </authorList>
    </citation>
    <scope>NUCLEOTIDE SEQUENCE</scope>
</reference>
<dbReference type="GeneID" id="3741789"/>
<keyword evidence="1" id="KW-0934">Plastid</keyword>
<name>Q3BAI7_PHAAO</name>
<sequence length="77" mass="8701">MEKEVLRIIAIGLGPVLKKSRYFELFVDTDKGRENLLNYSNIGPWTYSSSESNLFRKKSFCLMVACSSPLPKLSLLG</sequence>
<evidence type="ECO:0000313" key="1">
    <source>
        <dbReference type="EMBL" id="AAW82567.1"/>
    </source>
</evidence>